<evidence type="ECO:0000313" key="2">
    <source>
        <dbReference type="Proteomes" id="UP001159427"/>
    </source>
</evidence>
<sequence>MTRQSPYMDVFHGHRVVRITIDSGATGNMIRHSTAKHLGCPIISCAQSVQRADGSSQLQVVGEMRTSFTRDNTDFTFEGLVVEDLDVEVLAGTPFMEENDVARCYLAMAPPTHTVPRPLPALPQPSAEPLFSVLLPPPRLFGPENSWKYSSPTMPPLIQSMHLNAALMHLVYVISSPLSCGRNQVSFPVLCGQSAYQTCQPNLERLSVTNTSARSPPSSNKQRS</sequence>
<protein>
    <submittedName>
        <fullName evidence="1">Uncharacterized protein</fullName>
    </submittedName>
</protein>
<organism evidence="1 2">
    <name type="scientific">Porites evermanni</name>
    <dbReference type="NCBI Taxonomy" id="104178"/>
    <lineage>
        <taxon>Eukaryota</taxon>
        <taxon>Metazoa</taxon>
        <taxon>Cnidaria</taxon>
        <taxon>Anthozoa</taxon>
        <taxon>Hexacorallia</taxon>
        <taxon>Scleractinia</taxon>
        <taxon>Fungiina</taxon>
        <taxon>Poritidae</taxon>
        <taxon>Porites</taxon>
    </lineage>
</organism>
<comment type="caution">
    <text evidence="1">The sequence shown here is derived from an EMBL/GenBank/DDBJ whole genome shotgun (WGS) entry which is preliminary data.</text>
</comment>
<dbReference type="CDD" id="cd00303">
    <property type="entry name" value="retropepsin_like"/>
    <property type="match status" value="1"/>
</dbReference>
<proteinExistence type="predicted"/>
<name>A0ABN8QJH7_9CNID</name>
<keyword evidence="2" id="KW-1185">Reference proteome</keyword>
<dbReference type="SUPFAM" id="SSF50630">
    <property type="entry name" value="Acid proteases"/>
    <property type="match status" value="1"/>
</dbReference>
<evidence type="ECO:0000313" key="1">
    <source>
        <dbReference type="EMBL" id="CAH3165626.1"/>
    </source>
</evidence>
<accession>A0ABN8QJH7</accession>
<dbReference type="InterPro" id="IPR021109">
    <property type="entry name" value="Peptidase_aspartic_dom_sf"/>
</dbReference>
<feature type="non-terminal residue" evidence="1">
    <location>
        <position position="224"/>
    </location>
</feature>
<reference evidence="1 2" key="1">
    <citation type="submission" date="2022-05" db="EMBL/GenBank/DDBJ databases">
        <authorList>
            <consortium name="Genoscope - CEA"/>
            <person name="William W."/>
        </authorList>
    </citation>
    <scope>NUCLEOTIDE SEQUENCE [LARGE SCALE GENOMIC DNA]</scope>
</reference>
<gene>
    <name evidence="1" type="ORF">PEVE_00005394</name>
</gene>
<dbReference type="EMBL" id="CALNXI010001342">
    <property type="protein sequence ID" value="CAH3165626.1"/>
    <property type="molecule type" value="Genomic_DNA"/>
</dbReference>
<dbReference type="Gene3D" id="2.40.70.10">
    <property type="entry name" value="Acid Proteases"/>
    <property type="match status" value="1"/>
</dbReference>
<dbReference type="Proteomes" id="UP001159427">
    <property type="component" value="Unassembled WGS sequence"/>
</dbReference>
<dbReference type="Pfam" id="PF13650">
    <property type="entry name" value="Asp_protease_2"/>
    <property type="match status" value="1"/>
</dbReference>